<accession>A0A084WI72</accession>
<evidence type="ECO:0000313" key="3">
    <source>
        <dbReference type="Proteomes" id="UP000030765"/>
    </source>
</evidence>
<dbReference type="EnsemblMetazoa" id="ASIC017947-RA">
    <property type="protein sequence ID" value="ASIC017947-PA"/>
    <property type="gene ID" value="ASIC017947"/>
</dbReference>
<reference evidence="2" key="2">
    <citation type="submission" date="2020-05" db="UniProtKB">
        <authorList>
            <consortium name="EnsemblMetazoa"/>
        </authorList>
    </citation>
    <scope>IDENTIFICATION</scope>
</reference>
<dbReference type="Proteomes" id="UP000030765">
    <property type="component" value="Unassembled WGS sequence"/>
</dbReference>
<name>A0A084WI72_ANOSI</name>
<proteinExistence type="predicted"/>
<organism evidence="1">
    <name type="scientific">Anopheles sinensis</name>
    <name type="common">Mosquito</name>
    <dbReference type="NCBI Taxonomy" id="74873"/>
    <lineage>
        <taxon>Eukaryota</taxon>
        <taxon>Metazoa</taxon>
        <taxon>Ecdysozoa</taxon>
        <taxon>Arthropoda</taxon>
        <taxon>Hexapoda</taxon>
        <taxon>Insecta</taxon>
        <taxon>Pterygota</taxon>
        <taxon>Neoptera</taxon>
        <taxon>Endopterygota</taxon>
        <taxon>Diptera</taxon>
        <taxon>Nematocera</taxon>
        <taxon>Culicoidea</taxon>
        <taxon>Culicidae</taxon>
        <taxon>Anophelinae</taxon>
        <taxon>Anopheles</taxon>
    </lineage>
</organism>
<dbReference type="VEuPathDB" id="VectorBase:ASIC017947"/>
<dbReference type="AlphaFoldDB" id="A0A084WI72"/>
<gene>
    <name evidence="1" type="ORF">ZHAS_00017947</name>
</gene>
<reference evidence="1 3" key="1">
    <citation type="journal article" date="2014" name="BMC Genomics">
        <title>Genome sequence of Anopheles sinensis provides insight into genetics basis of mosquito competence for malaria parasites.</title>
        <authorList>
            <person name="Zhou D."/>
            <person name="Zhang D."/>
            <person name="Ding G."/>
            <person name="Shi L."/>
            <person name="Hou Q."/>
            <person name="Ye Y."/>
            <person name="Xu Y."/>
            <person name="Zhou H."/>
            <person name="Xiong C."/>
            <person name="Li S."/>
            <person name="Yu J."/>
            <person name="Hong S."/>
            <person name="Yu X."/>
            <person name="Zou P."/>
            <person name="Chen C."/>
            <person name="Chang X."/>
            <person name="Wang W."/>
            <person name="Lv Y."/>
            <person name="Sun Y."/>
            <person name="Ma L."/>
            <person name="Shen B."/>
            <person name="Zhu C."/>
        </authorList>
    </citation>
    <scope>NUCLEOTIDE SEQUENCE [LARGE SCALE GENOMIC DNA]</scope>
</reference>
<dbReference type="EMBL" id="ATLV01023921">
    <property type="status" value="NOT_ANNOTATED_CDS"/>
    <property type="molecule type" value="Genomic_DNA"/>
</dbReference>
<evidence type="ECO:0000313" key="1">
    <source>
        <dbReference type="EMBL" id="KFB49916.1"/>
    </source>
</evidence>
<sequence>MENCSGCDNSTVYRALLPWTVPVPLDGWFYLYPYWISQCMCFFYALSSVQQTIVLDLGEMYLPGEKKQHEANGLRQELANVPGEFLSLSCS</sequence>
<protein>
    <submittedName>
        <fullName evidence="1 2">Uncharacterized protein</fullName>
    </submittedName>
</protein>
<keyword evidence="3" id="KW-1185">Reference proteome</keyword>
<evidence type="ECO:0000313" key="2">
    <source>
        <dbReference type="EnsemblMetazoa" id="ASIC017947-PA"/>
    </source>
</evidence>
<dbReference type="EMBL" id="KE525347">
    <property type="protein sequence ID" value="KFB49916.1"/>
    <property type="molecule type" value="Genomic_DNA"/>
</dbReference>